<evidence type="ECO:0000256" key="1">
    <source>
        <dbReference type="ARBA" id="ARBA00023002"/>
    </source>
</evidence>
<dbReference type="Gene3D" id="3.40.50.720">
    <property type="entry name" value="NAD(P)-binding Rossmann-like Domain"/>
    <property type="match status" value="1"/>
</dbReference>
<keyword evidence="1" id="KW-0560">Oxidoreductase</keyword>
<dbReference type="GO" id="GO:0000166">
    <property type="term" value="F:nucleotide binding"/>
    <property type="evidence" value="ECO:0007669"/>
    <property type="project" value="InterPro"/>
</dbReference>
<feature type="domain" description="GFO/IDH/MocA-like oxidoreductase" evidence="3">
    <location>
        <begin position="129"/>
        <end position="263"/>
    </location>
</feature>
<dbReference type="InterPro" id="IPR036291">
    <property type="entry name" value="NAD(P)-bd_dom_sf"/>
</dbReference>
<evidence type="ECO:0000313" key="5">
    <source>
        <dbReference type="Proteomes" id="UP000196655"/>
    </source>
</evidence>
<dbReference type="AlphaFoldDB" id="A0A211ZA37"/>
<reference evidence="5" key="1">
    <citation type="submission" date="2017-05" db="EMBL/GenBank/DDBJ databases">
        <authorList>
            <person name="Macchi M."/>
            <person name="Festa S."/>
            <person name="Coppotelli B.M."/>
            <person name="Morelli I.S."/>
        </authorList>
    </citation>
    <scope>NUCLEOTIDE SEQUENCE [LARGE SCALE GENOMIC DNA]</scope>
    <source>
        <strain evidence="5">I</strain>
    </source>
</reference>
<evidence type="ECO:0000259" key="3">
    <source>
        <dbReference type="Pfam" id="PF22725"/>
    </source>
</evidence>
<dbReference type="EMBL" id="NHON01000095">
    <property type="protein sequence ID" value="OWJ62086.1"/>
    <property type="molecule type" value="Genomic_DNA"/>
</dbReference>
<keyword evidence="5" id="KW-1185">Reference proteome</keyword>
<protein>
    <submittedName>
        <fullName evidence="4">Oxidoreductase</fullName>
    </submittedName>
</protein>
<dbReference type="SUPFAM" id="SSF55347">
    <property type="entry name" value="Glyceraldehyde-3-phosphate dehydrogenase-like, C-terminal domain"/>
    <property type="match status" value="1"/>
</dbReference>
<dbReference type="OrthoDB" id="9776544at2"/>
<evidence type="ECO:0000313" key="4">
    <source>
        <dbReference type="EMBL" id="OWJ62086.1"/>
    </source>
</evidence>
<accession>A0A211ZA37</accession>
<dbReference type="PANTHER" id="PTHR43818:SF11">
    <property type="entry name" value="BCDNA.GH03377"/>
    <property type="match status" value="1"/>
</dbReference>
<dbReference type="PANTHER" id="PTHR43818">
    <property type="entry name" value="BCDNA.GH03377"/>
    <property type="match status" value="1"/>
</dbReference>
<proteinExistence type="predicted"/>
<comment type="caution">
    <text evidence="4">The sequence shown here is derived from an EMBL/GenBank/DDBJ whole genome shotgun (WGS) entry which is preliminary data.</text>
</comment>
<feature type="domain" description="Gfo/Idh/MocA-like oxidoreductase N-terminal" evidence="2">
    <location>
        <begin position="6"/>
        <end position="117"/>
    </location>
</feature>
<dbReference type="SUPFAM" id="SSF51735">
    <property type="entry name" value="NAD(P)-binding Rossmann-fold domains"/>
    <property type="match status" value="1"/>
</dbReference>
<dbReference type="Pfam" id="PF22725">
    <property type="entry name" value="GFO_IDH_MocA_C3"/>
    <property type="match status" value="1"/>
</dbReference>
<dbReference type="GO" id="GO:0016491">
    <property type="term" value="F:oxidoreductase activity"/>
    <property type="evidence" value="ECO:0007669"/>
    <property type="project" value="UniProtKB-KW"/>
</dbReference>
<organism evidence="4 5">
    <name type="scientific">Inquilinus limosus</name>
    <dbReference type="NCBI Taxonomy" id="171674"/>
    <lineage>
        <taxon>Bacteria</taxon>
        <taxon>Pseudomonadati</taxon>
        <taxon>Pseudomonadota</taxon>
        <taxon>Alphaproteobacteria</taxon>
        <taxon>Rhodospirillales</taxon>
        <taxon>Rhodospirillaceae</taxon>
        <taxon>Inquilinus</taxon>
    </lineage>
</organism>
<dbReference type="Pfam" id="PF01408">
    <property type="entry name" value="GFO_IDH_MocA"/>
    <property type="match status" value="1"/>
</dbReference>
<sequence>MTPVTLGIIGCGNISDAYFRGAAGSSLVRVKACADLRREAADAKAQQYGVTALSVDELLADPEIEIVINLTVPLAHAAVGLQVLAAGKHVYLEKPLAATLADARALAQAAASAGLRIGCAPDTFLGGAHQACRRVIDEGRIGQVVGGAAAVISRGMEMWHPNPEFFFKPGGGPILDIGPYYVTQLINLLGPVKRVAAVATKGYPTRTVTSEPLNGQIIQVEVPTTVNGVLEFESGANISLTASWDVWKNRRIPFEIYGTEGSLLVPDPNFFGGAPQVTAQGGDWQDVDISAHPFGVPNRPTKDGRQVADYRIIGALDMAVAIREGRPHRASGDLALHALEVMEAFGRSSTEGRHVTIESICQRPEPVPLGTDESVFVAARKAA</sequence>
<dbReference type="STRING" id="1122125.GCA_000423185_02636"/>
<dbReference type="InterPro" id="IPR050463">
    <property type="entry name" value="Gfo/Idh/MocA_oxidrdct_glycsds"/>
</dbReference>
<dbReference type="InterPro" id="IPR000683">
    <property type="entry name" value="Gfo/Idh/MocA-like_OxRdtase_N"/>
</dbReference>
<dbReference type="Proteomes" id="UP000196655">
    <property type="component" value="Unassembled WGS sequence"/>
</dbReference>
<dbReference type="RefSeq" id="WP_088156017.1">
    <property type="nucleotide sequence ID" value="NZ_NHON01000095.1"/>
</dbReference>
<dbReference type="Gene3D" id="3.30.360.10">
    <property type="entry name" value="Dihydrodipicolinate Reductase, domain 2"/>
    <property type="match status" value="1"/>
</dbReference>
<name>A0A211ZA37_9PROT</name>
<gene>
    <name evidence="4" type="ORF">BWR60_30185</name>
</gene>
<evidence type="ECO:0000259" key="2">
    <source>
        <dbReference type="Pfam" id="PF01408"/>
    </source>
</evidence>
<dbReference type="InterPro" id="IPR055170">
    <property type="entry name" value="GFO_IDH_MocA-like_dom"/>
</dbReference>